<dbReference type="OrthoDB" id="594879at2"/>
<dbReference type="EMBL" id="FUYZ01000005">
    <property type="protein sequence ID" value="SKB92195.1"/>
    <property type="molecule type" value="Genomic_DNA"/>
</dbReference>
<dbReference type="STRING" id="619805.SAMN05660477_01885"/>
<accession>A0A1T5F7P7</accession>
<evidence type="ECO:0000313" key="2">
    <source>
        <dbReference type="EMBL" id="SKB92195.1"/>
    </source>
</evidence>
<dbReference type="PROSITE" id="PS51257">
    <property type="entry name" value="PROKAR_LIPOPROTEIN"/>
    <property type="match status" value="1"/>
</dbReference>
<dbReference type="Gene3D" id="3.30.565.40">
    <property type="entry name" value="Fervidobacterium nodosum Rt17-B1 like"/>
    <property type="match status" value="1"/>
</dbReference>
<name>A0A1T5F7P7_9FLAO</name>
<sequence length="267" mass="30290">MKSLVGSLVLGSLVLFSCSKKQTTEVNIPTFDKDTIAAEAAFKMDSIKISDSIKAGTNLTLAYDNSVLLFPTITDKTVLDSIYAPTLLKTNDYSKTGFATAFEEDKSNFYKESKPKDFQPASHQTWDTQSHMSVFSNQDDMLTIRYTNGGFSGGAHGYYNELYKVFDLKNNKSILLSDVVKNPKDKIWNQLLMDSFTKNDKDGQKDMLLEKVIPLNTNFYFGNKSITFVYNQYEITAYAAGVVYITLDYKDIKDQLKPEFLQRVRFN</sequence>
<gene>
    <name evidence="2" type="ORF">SAMN05660477_01885</name>
</gene>
<evidence type="ECO:0000313" key="3">
    <source>
        <dbReference type="Proteomes" id="UP000191112"/>
    </source>
</evidence>
<reference evidence="2 3" key="1">
    <citation type="submission" date="2017-02" db="EMBL/GenBank/DDBJ databases">
        <authorList>
            <person name="Peterson S.W."/>
        </authorList>
    </citation>
    <scope>NUCLEOTIDE SEQUENCE [LARGE SCALE GENOMIC DNA]</scope>
    <source>
        <strain evidence="2 3">DSM 22323</strain>
    </source>
</reference>
<dbReference type="Pfam" id="PF11738">
    <property type="entry name" value="DUF3298"/>
    <property type="match status" value="1"/>
</dbReference>
<proteinExistence type="predicted"/>
<dbReference type="Proteomes" id="UP000191112">
    <property type="component" value="Unassembled WGS sequence"/>
</dbReference>
<dbReference type="AlphaFoldDB" id="A0A1T5F7P7"/>
<dbReference type="Gene3D" id="3.90.640.20">
    <property type="entry name" value="Heat-shock cognate protein, ATPase"/>
    <property type="match status" value="1"/>
</dbReference>
<organism evidence="2 3">
    <name type="scientific">Soonwooa buanensis</name>
    <dbReference type="NCBI Taxonomy" id="619805"/>
    <lineage>
        <taxon>Bacteria</taxon>
        <taxon>Pseudomonadati</taxon>
        <taxon>Bacteroidota</taxon>
        <taxon>Flavobacteriia</taxon>
        <taxon>Flavobacteriales</taxon>
        <taxon>Weeksellaceae</taxon>
        <taxon>Chryseobacterium group</taxon>
        <taxon>Soonwooa</taxon>
    </lineage>
</organism>
<protein>
    <recommendedName>
        <fullName evidence="1">DUF3298 domain-containing protein</fullName>
    </recommendedName>
</protein>
<feature type="domain" description="DUF3298" evidence="1">
    <location>
        <begin position="181"/>
        <end position="250"/>
    </location>
</feature>
<evidence type="ECO:0000259" key="1">
    <source>
        <dbReference type="Pfam" id="PF11738"/>
    </source>
</evidence>
<dbReference type="InterPro" id="IPR021729">
    <property type="entry name" value="DUF3298"/>
</dbReference>
<keyword evidence="3" id="KW-1185">Reference proteome</keyword>
<dbReference type="RefSeq" id="WP_079667123.1">
    <property type="nucleotide sequence ID" value="NZ_FUYZ01000005.1"/>
</dbReference>
<dbReference type="InterPro" id="IPR037126">
    <property type="entry name" value="PdaC/RsiV-like_sf"/>
</dbReference>